<dbReference type="Proteomes" id="UP000484858">
    <property type="component" value="Unassembled WGS sequence"/>
</dbReference>
<proteinExistence type="predicted"/>
<reference evidence="1 2" key="1">
    <citation type="submission" date="2013-04" db="EMBL/GenBank/DDBJ databases">
        <title>Gluconobacter oxydans NBRC 3293 whole genome sequence.</title>
        <authorList>
            <person name="Matsutani M."/>
            <person name="Yakushi T."/>
            <person name="Matsushita K."/>
        </authorList>
    </citation>
    <scope>NUCLEOTIDE SEQUENCE [LARGE SCALE GENOMIC DNA]</scope>
    <source>
        <strain evidence="1 2">NBRC 3293</strain>
    </source>
</reference>
<comment type="caution">
    <text evidence="1">The sequence shown here is derived from an EMBL/GenBank/DDBJ whole genome shotgun (WGS) entry which is preliminary data.</text>
</comment>
<protein>
    <submittedName>
        <fullName evidence="1">Uncharacterized protein</fullName>
    </submittedName>
</protein>
<evidence type="ECO:0000313" key="2">
    <source>
        <dbReference type="Proteomes" id="UP000484858"/>
    </source>
</evidence>
<organism evidence="1 2">
    <name type="scientific">Gluconobacter oxydans NBRC 3293</name>
    <dbReference type="NCBI Taxonomy" id="1315969"/>
    <lineage>
        <taxon>Bacteria</taxon>
        <taxon>Pseudomonadati</taxon>
        <taxon>Pseudomonadota</taxon>
        <taxon>Alphaproteobacteria</taxon>
        <taxon>Acetobacterales</taxon>
        <taxon>Acetobacteraceae</taxon>
        <taxon>Gluconobacter</taxon>
    </lineage>
</organism>
<evidence type="ECO:0000313" key="1">
    <source>
        <dbReference type="EMBL" id="GEM15892.1"/>
    </source>
</evidence>
<sequence>MKTGIQNDGAPAWSGSKFILIVPGTIIWELHPKGAAEIYRFMR</sequence>
<gene>
    <name evidence="1" type="ORF">NBRC3293_0389</name>
</gene>
<name>A0A829WY88_GLUOY</name>
<dbReference type="AlphaFoldDB" id="A0A829WY88"/>
<accession>A0A829WY88</accession>
<dbReference type="EMBL" id="BARJ01000002">
    <property type="protein sequence ID" value="GEM15892.1"/>
    <property type="molecule type" value="Genomic_DNA"/>
</dbReference>